<dbReference type="EMBL" id="JAIWYP010000001">
    <property type="protein sequence ID" value="KAH3891759.1"/>
    <property type="molecule type" value="Genomic_DNA"/>
</dbReference>
<dbReference type="InterPro" id="IPR029030">
    <property type="entry name" value="Caspase-like_dom_sf"/>
</dbReference>
<dbReference type="SUPFAM" id="SSF52129">
    <property type="entry name" value="Caspase-like"/>
    <property type="match status" value="1"/>
</dbReference>
<sequence length="406" mass="45444">MTKKALIVVNKVVKNYTDRNGATKDMKQMCWMFGELGFDVIPRLDLKAREIEEELRKACSKPCDCFVFVISSHGQEVLVPGTSNVYVYDQTVLGSDGEAVSVDALFKCMDNEVLKGIPKLCFIQACRSKAQIQMSSSADKVKAELQRLDEGIPVMVSQPTMTGRRITHQLDQLDCKTTQDDCSLSRNYELQRWYDDSVIDMLNTESYTDENRDEFNDVTAAVGDATAITESRIRLIDNDNPFNLTDSDDEDTDDKIDAGGSAGGATGGGDFNAMPELPVDVAPVNCPRGCLVMYSVQPHKYALRSATSGSRMLHFMFLKRKELKKQDGNVLAYLTSVARAMANHTSNFKIENDVKEVKICGTIYHRLTTDVIMKAPSQPTKQMFAFKAAFKRYMDAINRKMNLARF</sequence>
<organism evidence="4 5">
    <name type="scientific">Dreissena polymorpha</name>
    <name type="common">Zebra mussel</name>
    <name type="synonym">Mytilus polymorpha</name>
    <dbReference type="NCBI Taxonomy" id="45954"/>
    <lineage>
        <taxon>Eukaryota</taxon>
        <taxon>Metazoa</taxon>
        <taxon>Spiralia</taxon>
        <taxon>Lophotrochozoa</taxon>
        <taxon>Mollusca</taxon>
        <taxon>Bivalvia</taxon>
        <taxon>Autobranchia</taxon>
        <taxon>Heteroconchia</taxon>
        <taxon>Euheterodonta</taxon>
        <taxon>Imparidentia</taxon>
        <taxon>Neoheterodontei</taxon>
        <taxon>Myida</taxon>
        <taxon>Dreissenoidea</taxon>
        <taxon>Dreissenidae</taxon>
        <taxon>Dreissena</taxon>
    </lineage>
</organism>
<dbReference type="Gene3D" id="3.30.70.1470">
    <property type="entry name" value="Caspase-like"/>
    <property type="match status" value="1"/>
</dbReference>
<dbReference type="PROSITE" id="PS50208">
    <property type="entry name" value="CASPASE_P20"/>
    <property type="match status" value="1"/>
</dbReference>
<proteinExistence type="inferred from homology"/>
<evidence type="ECO:0000256" key="1">
    <source>
        <dbReference type="ARBA" id="ARBA00010134"/>
    </source>
</evidence>
<feature type="compositionally biased region" description="Gly residues" evidence="2">
    <location>
        <begin position="260"/>
        <end position="269"/>
    </location>
</feature>
<dbReference type="GO" id="GO:0006508">
    <property type="term" value="P:proteolysis"/>
    <property type="evidence" value="ECO:0007669"/>
    <property type="project" value="InterPro"/>
</dbReference>
<evidence type="ECO:0000313" key="4">
    <source>
        <dbReference type="EMBL" id="KAH3891759.1"/>
    </source>
</evidence>
<evidence type="ECO:0000259" key="3">
    <source>
        <dbReference type="PROSITE" id="PS50208"/>
    </source>
</evidence>
<dbReference type="PANTHER" id="PTHR22576">
    <property type="entry name" value="MUCOSA ASSOCIATED LYMPHOID TISSUE LYMPHOMA TRANSLOCATION PROTEIN 1/PARACASPASE"/>
    <property type="match status" value="1"/>
</dbReference>
<dbReference type="Proteomes" id="UP000828390">
    <property type="component" value="Unassembled WGS sequence"/>
</dbReference>
<evidence type="ECO:0000313" key="5">
    <source>
        <dbReference type="Proteomes" id="UP000828390"/>
    </source>
</evidence>
<feature type="region of interest" description="Disordered" evidence="2">
    <location>
        <begin position="239"/>
        <end position="269"/>
    </location>
</feature>
<dbReference type="PRINTS" id="PR00376">
    <property type="entry name" value="IL1BCENZYME"/>
</dbReference>
<dbReference type="InterPro" id="IPR001309">
    <property type="entry name" value="Pept_C14_p20"/>
</dbReference>
<dbReference type="Gene3D" id="3.40.50.1460">
    <property type="match status" value="1"/>
</dbReference>
<reference evidence="4" key="2">
    <citation type="submission" date="2020-11" db="EMBL/GenBank/DDBJ databases">
        <authorList>
            <person name="McCartney M.A."/>
            <person name="Auch B."/>
            <person name="Kono T."/>
            <person name="Mallez S."/>
            <person name="Becker A."/>
            <person name="Gohl D.M."/>
            <person name="Silverstein K.A.T."/>
            <person name="Koren S."/>
            <person name="Bechman K.B."/>
            <person name="Herman A."/>
            <person name="Abrahante J.E."/>
            <person name="Garbe J."/>
        </authorList>
    </citation>
    <scope>NUCLEOTIDE SEQUENCE</scope>
    <source>
        <strain evidence="4">Duluth1</strain>
        <tissue evidence="4">Whole animal</tissue>
    </source>
</reference>
<dbReference type="InterPro" id="IPR052039">
    <property type="entry name" value="Caspase-related_regulators"/>
</dbReference>
<dbReference type="Pfam" id="PF00656">
    <property type="entry name" value="Peptidase_C14"/>
    <property type="match status" value="1"/>
</dbReference>
<dbReference type="PANTHER" id="PTHR22576:SF41">
    <property type="entry name" value="CASPASE 14, APOPTOSIS-RELATED CYSTEINE PEPTIDASE"/>
    <property type="match status" value="1"/>
</dbReference>
<dbReference type="InterPro" id="IPR015917">
    <property type="entry name" value="Pept_C14A"/>
</dbReference>
<comment type="caution">
    <text evidence="4">The sequence shown here is derived from an EMBL/GenBank/DDBJ whole genome shotgun (WGS) entry which is preliminary data.</text>
</comment>
<dbReference type="InterPro" id="IPR011600">
    <property type="entry name" value="Pept_C14_caspase"/>
</dbReference>
<accession>A0A9D4NDG6</accession>
<dbReference type="GO" id="GO:0004197">
    <property type="term" value="F:cysteine-type endopeptidase activity"/>
    <property type="evidence" value="ECO:0007669"/>
    <property type="project" value="InterPro"/>
</dbReference>
<dbReference type="SMART" id="SM00115">
    <property type="entry name" value="CASc"/>
    <property type="match status" value="1"/>
</dbReference>
<feature type="domain" description="Caspase family p20" evidence="3">
    <location>
        <begin position="1"/>
        <end position="130"/>
    </location>
</feature>
<keyword evidence="5" id="KW-1185">Reference proteome</keyword>
<evidence type="ECO:0000256" key="2">
    <source>
        <dbReference type="SAM" id="MobiDB-lite"/>
    </source>
</evidence>
<protein>
    <recommendedName>
        <fullName evidence="3">Caspase family p20 domain-containing protein</fullName>
    </recommendedName>
</protein>
<dbReference type="AlphaFoldDB" id="A0A9D4NDG6"/>
<comment type="similarity">
    <text evidence="1">Belongs to the peptidase C14A family.</text>
</comment>
<reference evidence="4" key="1">
    <citation type="journal article" date="2019" name="bioRxiv">
        <title>The Genome of the Zebra Mussel, Dreissena polymorpha: A Resource for Invasive Species Research.</title>
        <authorList>
            <person name="McCartney M.A."/>
            <person name="Auch B."/>
            <person name="Kono T."/>
            <person name="Mallez S."/>
            <person name="Zhang Y."/>
            <person name="Obille A."/>
            <person name="Becker A."/>
            <person name="Abrahante J.E."/>
            <person name="Garbe J."/>
            <person name="Badalamenti J.P."/>
            <person name="Herman A."/>
            <person name="Mangelson H."/>
            <person name="Liachko I."/>
            <person name="Sullivan S."/>
            <person name="Sone E.D."/>
            <person name="Koren S."/>
            <person name="Silverstein K.A.T."/>
            <person name="Beckman K.B."/>
            <person name="Gohl D.M."/>
        </authorList>
    </citation>
    <scope>NUCLEOTIDE SEQUENCE</scope>
    <source>
        <strain evidence="4">Duluth1</strain>
        <tissue evidence="4">Whole animal</tissue>
    </source>
</reference>
<gene>
    <name evidence="4" type="ORF">DPMN_015866</name>
</gene>
<name>A0A9D4NDG6_DREPO</name>